<gene>
    <name evidence="3" type="primary">LOC106012577</name>
</gene>
<organism evidence="2 3">
    <name type="scientific">Aplysia californica</name>
    <name type="common">California sea hare</name>
    <dbReference type="NCBI Taxonomy" id="6500"/>
    <lineage>
        <taxon>Eukaryota</taxon>
        <taxon>Metazoa</taxon>
        <taxon>Spiralia</taxon>
        <taxon>Lophotrochozoa</taxon>
        <taxon>Mollusca</taxon>
        <taxon>Gastropoda</taxon>
        <taxon>Heterobranchia</taxon>
        <taxon>Euthyneura</taxon>
        <taxon>Tectipleura</taxon>
        <taxon>Aplysiida</taxon>
        <taxon>Aplysioidea</taxon>
        <taxon>Aplysiidae</taxon>
        <taxon>Aplysia</taxon>
    </lineage>
</organism>
<reference evidence="3" key="1">
    <citation type="submission" date="2025-08" db="UniProtKB">
        <authorList>
            <consortium name="RefSeq"/>
        </authorList>
    </citation>
    <scope>IDENTIFICATION</scope>
</reference>
<dbReference type="RefSeq" id="XP_012941376.1">
    <property type="nucleotide sequence ID" value="XM_013085922.1"/>
</dbReference>
<dbReference type="InterPro" id="IPR025398">
    <property type="entry name" value="DUF4371"/>
</dbReference>
<dbReference type="Proteomes" id="UP000694888">
    <property type="component" value="Unplaced"/>
</dbReference>
<evidence type="ECO:0000313" key="3">
    <source>
        <dbReference type="RefSeq" id="XP_012941376.1"/>
    </source>
</evidence>
<dbReference type="GeneID" id="106012577"/>
<name>A0ABM1A5T1_APLCA</name>
<keyword evidence="2" id="KW-1185">Reference proteome</keyword>
<proteinExistence type="predicted"/>
<dbReference type="Pfam" id="PF14291">
    <property type="entry name" value="DUF4371"/>
    <property type="match status" value="1"/>
</dbReference>
<accession>A0ABM1A5T1</accession>
<dbReference type="PANTHER" id="PTHR37162:SF1">
    <property type="entry name" value="BED-TYPE DOMAIN-CONTAINING PROTEIN"/>
    <property type="match status" value="1"/>
</dbReference>
<sequence length="546" mass="61907">MNTSALLNVVRTPRAEKKTVPTEQKAAEIELAVFVASHSSIRAVDHLGEWIRQRGAGSTLGNLRLHRTKCASIIRNVLSPALKDGLKKAAGGKKFTLIVDESTDVGCQKLLCLIIRYVDSEKGVVDAFLGLVPVLETNAETLFHSMKNELETFGLSLEDCVGFASDGASVMVGVKNSVWTRIKNVSPNCIQMKCICHSLALCKQHAFAKLKSNLGFLLTEVPSWFSHSCLRRDAFQRIFDTLNANSESESGVSHPTPFMRASATRWLVRGKVLYNILVNWEELICYFNIAELESPSDRKYKARLIKDMLNDRMNFLLFHFATPVVQEFECINAKFQSSNADPHELSKELITFHRSLRSRLYNPLGEKKDIASCDFGYKFVSECEKYLMEVSEDKKEAEVKRVAATKERCHMMLVEAVRQVEERLPSPENVFVGLSLLSPLKVLNQLDRTRFEDLPFPHLFGEKVSTIEEQYRRIVLVDWSSEPVFKESSVPKETLQFWEGIRKTPMKELAEYALTCLLTPASNAGVERMFSLVNWAMNLHYCEYVL</sequence>
<dbReference type="SUPFAM" id="SSF53098">
    <property type="entry name" value="Ribonuclease H-like"/>
    <property type="match status" value="1"/>
</dbReference>
<dbReference type="InterPro" id="IPR012337">
    <property type="entry name" value="RNaseH-like_sf"/>
</dbReference>
<dbReference type="PANTHER" id="PTHR37162">
    <property type="entry name" value="HAT FAMILY DIMERISATION DOMAINCONTAINING PROTEIN-RELATED"/>
    <property type="match status" value="1"/>
</dbReference>
<feature type="domain" description="DUF4371" evidence="1">
    <location>
        <begin position="94"/>
        <end position="175"/>
    </location>
</feature>
<protein>
    <submittedName>
        <fullName evidence="3">Uncharacterized protein LOC106012577</fullName>
    </submittedName>
</protein>
<evidence type="ECO:0000313" key="2">
    <source>
        <dbReference type="Proteomes" id="UP000694888"/>
    </source>
</evidence>
<evidence type="ECO:0000259" key="1">
    <source>
        <dbReference type="Pfam" id="PF14291"/>
    </source>
</evidence>